<accession>A0A0J6FLA4</accession>
<sequence length="128" mass="14343">MGSKRSSEEANYEKAGIARNTLVPDYKKLSFPAQQFNLTRGIWEDLLDNVRLTLRLSVCQSSAESFRIAGSRSPKRQIPRLWESPVKIDPPGCPHFSATNGIRPLLAENGMGTQLLQMTKTERQAFHG</sequence>
<name>A0A0J6FLA4_COCPO</name>
<protein>
    <submittedName>
        <fullName evidence="1">Uncharacterized protein</fullName>
    </submittedName>
</protein>
<organism evidence="1 2">
    <name type="scientific">Coccidioides posadasii RMSCC 3488</name>
    <dbReference type="NCBI Taxonomy" id="454284"/>
    <lineage>
        <taxon>Eukaryota</taxon>
        <taxon>Fungi</taxon>
        <taxon>Dikarya</taxon>
        <taxon>Ascomycota</taxon>
        <taxon>Pezizomycotina</taxon>
        <taxon>Eurotiomycetes</taxon>
        <taxon>Eurotiomycetidae</taxon>
        <taxon>Onygenales</taxon>
        <taxon>Onygenaceae</taxon>
        <taxon>Coccidioides</taxon>
    </lineage>
</organism>
<dbReference type="AlphaFoldDB" id="A0A0J6FLA4"/>
<reference evidence="2" key="3">
    <citation type="journal article" date="2010" name="Genome Res.">
        <title>Population genomic sequencing of Coccidioides fungi reveals recent hybridization and transposon control.</title>
        <authorList>
            <person name="Neafsey D.E."/>
            <person name="Barker B.M."/>
            <person name="Sharpton T.J."/>
            <person name="Stajich J.E."/>
            <person name="Park D.J."/>
            <person name="Whiston E."/>
            <person name="Hung C.-Y."/>
            <person name="McMahan C."/>
            <person name="White J."/>
            <person name="Sykes S."/>
            <person name="Heiman D."/>
            <person name="Young S."/>
            <person name="Zeng Q."/>
            <person name="Abouelleil A."/>
            <person name="Aftuck L."/>
            <person name="Bessette D."/>
            <person name="Brown A."/>
            <person name="FitzGerald M."/>
            <person name="Lui A."/>
            <person name="Macdonald J.P."/>
            <person name="Priest M."/>
            <person name="Orbach M.J."/>
            <person name="Galgiani J.N."/>
            <person name="Kirkland T.N."/>
            <person name="Cole G.T."/>
            <person name="Birren B.W."/>
            <person name="Henn M.R."/>
            <person name="Taylor J.W."/>
            <person name="Rounsley S.D."/>
        </authorList>
    </citation>
    <scope>NUCLEOTIDE SEQUENCE [LARGE SCALE GENOMIC DNA]</scope>
    <source>
        <strain evidence="2">RMSCC 3488</strain>
    </source>
</reference>
<gene>
    <name evidence="1" type="ORF">CPAG_06537</name>
</gene>
<proteinExistence type="predicted"/>
<dbReference type="Proteomes" id="UP000054567">
    <property type="component" value="Unassembled WGS sequence"/>
</dbReference>
<dbReference type="EMBL" id="DS268112">
    <property type="protein sequence ID" value="KMM70225.1"/>
    <property type="molecule type" value="Genomic_DNA"/>
</dbReference>
<evidence type="ECO:0000313" key="2">
    <source>
        <dbReference type="Proteomes" id="UP000054567"/>
    </source>
</evidence>
<reference evidence="1 2" key="1">
    <citation type="submission" date="2007-06" db="EMBL/GenBank/DDBJ databases">
        <title>The Genome Sequence of Coccidioides posadasii RMSCC_3488.</title>
        <authorList>
            <consortium name="Coccidioides Genome Resources Consortium"/>
            <consortium name="The Broad Institute Genome Sequencing Platform"/>
            <person name="Henn M.R."/>
            <person name="Sykes S."/>
            <person name="Young S."/>
            <person name="Jaffe D."/>
            <person name="Berlin A."/>
            <person name="Alvarez P."/>
            <person name="Butler J."/>
            <person name="Gnerre S."/>
            <person name="Grabherr M."/>
            <person name="Mauceli E."/>
            <person name="Brockman W."/>
            <person name="Kodira C."/>
            <person name="Alvarado L."/>
            <person name="Zeng Q."/>
            <person name="Crawford M."/>
            <person name="Antoine C."/>
            <person name="Devon K."/>
            <person name="Galgiani J."/>
            <person name="Orsborn K."/>
            <person name="Lewis M.L."/>
            <person name="Nusbaum C."/>
            <person name="Galagan J."/>
            <person name="Birren B."/>
        </authorList>
    </citation>
    <scope>NUCLEOTIDE SEQUENCE [LARGE SCALE GENOMIC DNA]</scope>
    <source>
        <strain evidence="1 2">RMSCC 3488</strain>
    </source>
</reference>
<reference evidence="2" key="2">
    <citation type="journal article" date="2009" name="Genome Res.">
        <title>Comparative genomic analyses of the human fungal pathogens Coccidioides and their relatives.</title>
        <authorList>
            <person name="Sharpton T.J."/>
            <person name="Stajich J.E."/>
            <person name="Rounsley S.D."/>
            <person name="Gardner M.J."/>
            <person name="Wortman J.R."/>
            <person name="Jordar V.S."/>
            <person name="Maiti R."/>
            <person name="Kodira C.D."/>
            <person name="Neafsey D.E."/>
            <person name="Zeng Q."/>
            <person name="Hung C.-Y."/>
            <person name="McMahan C."/>
            <person name="Muszewska A."/>
            <person name="Grynberg M."/>
            <person name="Mandel M.A."/>
            <person name="Kellner E.M."/>
            <person name="Barker B.M."/>
            <person name="Galgiani J.N."/>
            <person name="Orbach M.J."/>
            <person name="Kirkland T.N."/>
            <person name="Cole G.T."/>
            <person name="Henn M.R."/>
            <person name="Birren B.W."/>
            <person name="Taylor J.W."/>
        </authorList>
    </citation>
    <scope>NUCLEOTIDE SEQUENCE [LARGE SCALE GENOMIC DNA]</scope>
    <source>
        <strain evidence="2">RMSCC 3488</strain>
    </source>
</reference>
<evidence type="ECO:0000313" key="1">
    <source>
        <dbReference type="EMBL" id="KMM70225.1"/>
    </source>
</evidence>
<dbReference type="VEuPathDB" id="FungiDB:CPAG_06537"/>